<dbReference type="InterPro" id="IPR011576">
    <property type="entry name" value="Pyridox_Oxase_N"/>
</dbReference>
<reference evidence="3 4" key="1">
    <citation type="submission" date="2018-06" db="EMBL/GenBank/DDBJ databases">
        <title>Genomic Encyclopedia of Archaeal and Bacterial Type Strains, Phase II (KMG-II): from individual species to whole genera.</title>
        <authorList>
            <person name="Goeker M."/>
        </authorList>
    </citation>
    <scope>NUCLEOTIDE SEQUENCE [LARGE SCALE GENOMIC DNA]</scope>
    <source>
        <strain evidence="3 4">ATCC BAA-1881</strain>
    </source>
</reference>
<dbReference type="Pfam" id="PF01243">
    <property type="entry name" value="PNPOx_N"/>
    <property type="match status" value="1"/>
</dbReference>
<protein>
    <recommendedName>
        <fullName evidence="2">Pyridoxamine 5'-phosphate oxidase N-terminal domain-containing protein</fullName>
    </recommendedName>
</protein>
<dbReference type="InterPro" id="IPR019920">
    <property type="entry name" value="F420-binding_dom_put"/>
</dbReference>
<dbReference type="EMBL" id="QKUF01000004">
    <property type="protein sequence ID" value="PZW32740.1"/>
    <property type="molecule type" value="Genomic_DNA"/>
</dbReference>
<dbReference type="GO" id="GO:0016627">
    <property type="term" value="F:oxidoreductase activity, acting on the CH-CH group of donors"/>
    <property type="evidence" value="ECO:0007669"/>
    <property type="project" value="TreeGrafter"/>
</dbReference>
<organism evidence="3 4">
    <name type="scientific">Thermosporothrix hazakensis</name>
    <dbReference type="NCBI Taxonomy" id="644383"/>
    <lineage>
        <taxon>Bacteria</taxon>
        <taxon>Bacillati</taxon>
        <taxon>Chloroflexota</taxon>
        <taxon>Ktedonobacteria</taxon>
        <taxon>Ktedonobacterales</taxon>
        <taxon>Thermosporotrichaceae</taxon>
        <taxon>Thermosporothrix</taxon>
    </lineage>
</organism>
<dbReference type="Gene3D" id="2.30.110.10">
    <property type="entry name" value="Electron Transport, Fmn-binding Protein, Chain A"/>
    <property type="match status" value="1"/>
</dbReference>
<dbReference type="OrthoDB" id="162914at2"/>
<name>A0A326U9N0_THEHA</name>
<evidence type="ECO:0000259" key="2">
    <source>
        <dbReference type="Pfam" id="PF01243"/>
    </source>
</evidence>
<dbReference type="AlphaFoldDB" id="A0A326U9N0"/>
<dbReference type="NCBIfam" id="TIGR03618">
    <property type="entry name" value="Rv1155_F420"/>
    <property type="match status" value="1"/>
</dbReference>
<proteinExistence type="predicted"/>
<keyword evidence="4" id="KW-1185">Reference proteome</keyword>
<evidence type="ECO:0000313" key="3">
    <source>
        <dbReference type="EMBL" id="PZW32740.1"/>
    </source>
</evidence>
<dbReference type="RefSeq" id="WP_111321062.1">
    <property type="nucleotide sequence ID" value="NZ_BIFX01000002.1"/>
</dbReference>
<gene>
    <name evidence="3" type="ORF">EI42_01832</name>
</gene>
<keyword evidence="1" id="KW-0560">Oxidoreductase</keyword>
<dbReference type="InterPro" id="IPR012349">
    <property type="entry name" value="Split_barrel_FMN-bd"/>
</dbReference>
<dbReference type="InterPro" id="IPR052019">
    <property type="entry name" value="F420H2_bilvrd_red/Heme_oxyg"/>
</dbReference>
<sequence>MADLNNPTVQKILKSKNFAFLATLGPAGDPQVSPMWFLWDGQYIKFTHTTTRQKFRNIKRDPRVAVAIIAPDNPYTAAEFRGKVERIEDDPQGDFYNELAEHYGSDLRWSGDPRVVLYIKPEHVTGQNL</sequence>
<dbReference type="PANTHER" id="PTHR35176">
    <property type="entry name" value="HEME OXYGENASE HI_0854-RELATED"/>
    <property type="match status" value="1"/>
</dbReference>
<feature type="domain" description="Pyridoxamine 5'-phosphate oxidase N-terminal" evidence="2">
    <location>
        <begin position="8"/>
        <end position="126"/>
    </location>
</feature>
<dbReference type="Proteomes" id="UP000248806">
    <property type="component" value="Unassembled WGS sequence"/>
</dbReference>
<accession>A0A326U9N0</accession>
<evidence type="ECO:0000256" key="1">
    <source>
        <dbReference type="ARBA" id="ARBA00023002"/>
    </source>
</evidence>
<dbReference type="PANTHER" id="PTHR35176:SF6">
    <property type="entry name" value="HEME OXYGENASE HI_0854-RELATED"/>
    <property type="match status" value="1"/>
</dbReference>
<dbReference type="GO" id="GO:0070967">
    <property type="term" value="F:coenzyme F420 binding"/>
    <property type="evidence" value="ECO:0007669"/>
    <property type="project" value="TreeGrafter"/>
</dbReference>
<dbReference type="SUPFAM" id="SSF50475">
    <property type="entry name" value="FMN-binding split barrel"/>
    <property type="match status" value="1"/>
</dbReference>
<dbReference type="GO" id="GO:0005829">
    <property type="term" value="C:cytosol"/>
    <property type="evidence" value="ECO:0007669"/>
    <property type="project" value="TreeGrafter"/>
</dbReference>
<comment type="caution">
    <text evidence="3">The sequence shown here is derived from an EMBL/GenBank/DDBJ whole genome shotgun (WGS) entry which is preliminary data.</text>
</comment>
<evidence type="ECO:0000313" key="4">
    <source>
        <dbReference type="Proteomes" id="UP000248806"/>
    </source>
</evidence>